<proteinExistence type="predicted"/>
<reference evidence="1" key="2">
    <citation type="submission" date="2020-09" db="EMBL/GenBank/DDBJ databases">
        <authorList>
            <person name="Sun Q."/>
            <person name="Ohkuma M."/>
        </authorList>
    </citation>
    <scope>NUCLEOTIDE SEQUENCE</scope>
    <source>
        <strain evidence="1">JCM 3091</strain>
    </source>
</reference>
<gene>
    <name evidence="1" type="ORF">GCM10010124_01990</name>
</gene>
<dbReference type="AlphaFoldDB" id="A0A8J3FE80"/>
<evidence type="ECO:0000313" key="2">
    <source>
        <dbReference type="Proteomes" id="UP000662200"/>
    </source>
</evidence>
<evidence type="ECO:0000313" key="1">
    <source>
        <dbReference type="EMBL" id="GGK13051.1"/>
    </source>
</evidence>
<keyword evidence="2" id="KW-1185">Reference proteome</keyword>
<sequence length="85" mass="8955">MSDINRLDAAALAAIAVDDITRAARDSGFEPTAPTVQAMTLLSHVITSRLYAIDGTAPTVYAVIREVYDVEPDTVFGWLGGDTGG</sequence>
<organism evidence="1 2">
    <name type="scientific">Pilimelia terevasa</name>
    <dbReference type="NCBI Taxonomy" id="53372"/>
    <lineage>
        <taxon>Bacteria</taxon>
        <taxon>Bacillati</taxon>
        <taxon>Actinomycetota</taxon>
        <taxon>Actinomycetes</taxon>
        <taxon>Micromonosporales</taxon>
        <taxon>Micromonosporaceae</taxon>
        <taxon>Pilimelia</taxon>
    </lineage>
</organism>
<dbReference type="RefSeq" id="WP_189112222.1">
    <property type="nucleotide sequence ID" value="NZ_BMQC01000001.1"/>
</dbReference>
<comment type="caution">
    <text evidence="1">The sequence shown here is derived from an EMBL/GenBank/DDBJ whole genome shotgun (WGS) entry which is preliminary data.</text>
</comment>
<accession>A0A8J3FE80</accession>
<protein>
    <submittedName>
        <fullName evidence="1">Uncharacterized protein</fullName>
    </submittedName>
</protein>
<reference evidence="1" key="1">
    <citation type="journal article" date="2014" name="Int. J. Syst. Evol. Microbiol.">
        <title>Complete genome sequence of Corynebacterium casei LMG S-19264T (=DSM 44701T), isolated from a smear-ripened cheese.</title>
        <authorList>
            <consortium name="US DOE Joint Genome Institute (JGI-PGF)"/>
            <person name="Walter F."/>
            <person name="Albersmeier A."/>
            <person name="Kalinowski J."/>
            <person name="Ruckert C."/>
        </authorList>
    </citation>
    <scope>NUCLEOTIDE SEQUENCE</scope>
    <source>
        <strain evidence="1">JCM 3091</strain>
    </source>
</reference>
<dbReference type="Proteomes" id="UP000662200">
    <property type="component" value="Unassembled WGS sequence"/>
</dbReference>
<name>A0A8J3FE80_9ACTN</name>
<dbReference type="EMBL" id="BMQC01000001">
    <property type="protein sequence ID" value="GGK13051.1"/>
    <property type="molecule type" value="Genomic_DNA"/>
</dbReference>